<dbReference type="InterPro" id="IPR036514">
    <property type="entry name" value="SGNH_hydro_sf"/>
</dbReference>
<gene>
    <name evidence="2" type="ORF">EA660_16540</name>
</gene>
<dbReference type="Gene3D" id="3.40.50.1110">
    <property type="entry name" value="SGNH hydrolase"/>
    <property type="match status" value="1"/>
</dbReference>
<evidence type="ECO:0000313" key="3">
    <source>
        <dbReference type="Proteomes" id="UP000292627"/>
    </source>
</evidence>
<reference evidence="2 3" key="1">
    <citation type="submission" date="2019-02" db="EMBL/GenBank/DDBJ databases">
        <title>WGS of Pseudoxanthomonas species novum from clinical isolates.</title>
        <authorList>
            <person name="Bernier A.-M."/>
            <person name="Bernard K."/>
            <person name="Vachon A."/>
        </authorList>
    </citation>
    <scope>NUCLEOTIDE SEQUENCE [LARGE SCALE GENOMIC DNA]</scope>
    <source>
        <strain evidence="2 3">NML171200</strain>
    </source>
</reference>
<dbReference type="Proteomes" id="UP000292627">
    <property type="component" value="Unassembled WGS sequence"/>
</dbReference>
<dbReference type="SUPFAM" id="SSF52266">
    <property type="entry name" value="SGNH hydrolase"/>
    <property type="match status" value="1"/>
</dbReference>
<dbReference type="GO" id="GO:0016788">
    <property type="term" value="F:hydrolase activity, acting on ester bonds"/>
    <property type="evidence" value="ECO:0007669"/>
    <property type="project" value="UniProtKB-ARBA"/>
</dbReference>
<evidence type="ECO:0000313" key="2">
    <source>
        <dbReference type="EMBL" id="TAA21958.1"/>
    </source>
</evidence>
<name>A0A4Q8L632_9GAMM</name>
<dbReference type="RefSeq" id="WP_130552561.1">
    <property type="nucleotide sequence ID" value="NZ_SHMC01000007.1"/>
</dbReference>
<feature type="domain" description="SGNH hydrolase-type esterase" evidence="1">
    <location>
        <begin position="171"/>
        <end position="274"/>
    </location>
</feature>
<sequence length="388" mass="41390">MTPLPIATPITAALLHGVVEIESTALGVVPHRLPAWARAQCGDPQLAMVEAQPSGVRLMFRTRATAVELEALRTRRRYVGLPARPDGMYVLMQGDQVLAQATLPGGHLLTIDMAAGSAVREAGAPGVLRFGTLPEGEKTLTLWLPHDEAVELIALHSDAPLHAVPAGTQRRWVHHGSSISHGSNATAPHAIWPAIAATLGDAALTNLGFGGSALLDPFVARTIRDLPADLISLKLGINLVNMDLMRLRALGPAVHGFLDTIREGHPRTPLLLVSPILCPMHETTPGPTLPDTAALARGEWRLLASGDPAEVARGKLTLQVIRRTLADLVAQRRTQDPNLHYLDGLALYGQADAEALPLPDGLHPDTATHRLIGERFAAHAFVEGVFGR</sequence>
<dbReference type="Pfam" id="PF14606">
    <property type="entry name" value="Lipase_GDSL_3"/>
    <property type="match status" value="1"/>
</dbReference>
<accession>A0A4Q8L632</accession>
<dbReference type="AlphaFoldDB" id="A0A4Q8L632"/>
<dbReference type="InterPro" id="IPR013830">
    <property type="entry name" value="SGNH_hydro"/>
</dbReference>
<evidence type="ECO:0000259" key="1">
    <source>
        <dbReference type="Pfam" id="PF14606"/>
    </source>
</evidence>
<comment type="caution">
    <text evidence="2">The sequence shown here is derived from an EMBL/GenBank/DDBJ whole genome shotgun (WGS) entry which is preliminary data.</text>
</comment>
<dbReference type="OrthoDB" id="2060945at2"/>
<organism evidence="2 3">
    <name type="scientific">Pseudoxanthomonas winnipegensis</name>
    <dbReference type="NCBI Taxonomy" id="2480810"/>
    <lineage>
        <taxon>Bacteria</taxon>
        <taxon>Pseudomonadati</taxon>
        <taxon>Pseudomonadota</taxon>
        <taxon>Gammaproteobacteria</taxon>
        <taxon>Lysobacterales</taxon>
        <taxon>Lysobacteraceae</taxon>
        <taxon>Pseudoxanthomonas</taxon>
    </lineage>
</organism>
<dbReference type="EMBL" id="SHMC01000007">
    <property type="protein sequence ID" value="TAA21958.1"/>
    <property type="molecule type" value="Genomic_DNA"/>
</dbReference>
<protein>
    <submittedName>
        <fullName evidence="2">Lipase</fullName>
    </submittedName>
</protein>
<dbReference type="Gene3D" id="2.60.120.260">
    <property type="entry name" value="Galactose-binding domain-like"/>
    <property type="match status" value="1"/>
</dbReference>
<proteinExistence type="predicted"/>